<dbReference type="InterPro" id="IPR024687">
    <property type="entry name" value="MMS19_C"/>
</dbReference>
<feature type="domain" description="MMS19 C-terminal" evidence="6">
    <location>
        <begin position="555"/>
        <end position="992"/>
    </location>
</feature>
<evidence type="ECO:0000256" key="3">
    <source>
        <dbReference type="ARBA" id="ARBA00022737"/>
    </source>
</evidence>
<dbReference type="GO" id="GO:0097361">
    <property type="term" value="C:cytosolic [4Fe-4S] assembly targeting complex"/>
    <property type="evidence" value="ECO:0007669"/>
    <property type="project" value="UniProtKB-UniRule"/>
</dbReference>
<dbReference type="InterPro" id="IPR029240">
    <property type="entry name" value="MMS19_N"/>
</dbReference>
<dbReference type="SUPFAM" id="SSF48371">
    <property type="entry name" value="ARM repeat"/>
    <property type="match status" value="1"/>
</dbReference>
<comment type="similarity">
    <text evidence="2 5">Belongs to the MET18/MMS19 family.</text>
</comment>
<gene>
    <name evidence="8" type="ORF">BKCO1_5400063</name>
</gene>
<dbReference type="Proteomes" id="UP000183809">
    <property type="component" value="Unassembled WGS sequence"/>
</dbReference>
<keyword evidence="4 5" id="KW-0539">Nucleus</keyword>
<sequence>MSAIQLYLFEFSRNKDEAARIASQTAERLETKQLKLLELIESLGEFLNNDDGPTRAKAMAYLADVLSATPPKVFTRQHRNLLCDFVLSRIADDNEGIGSAAKALMALEERGAWEKERAAMVLTSLVDNTAPLHQFKLQSERYSVLRLIDMLVAKYREAVRSVHETTPGFLSRFISYFDGEKDPRNLMVVFSILKVPMTEWTLGSDAQDLFDAVFNYFPITFRPPPDDPYGITAQHLKDRLRECISSTADFAPYSFPALLDKLDSTSINTKRDVLQTLTACVQDYGPRTVSLYAVTLWDSLKFEILNAQEDDLAEEALSGLAEIARQLTQNTAGSLHAYLKPITKECNEHLEDAPTKQSAASGKILHSVLKVSPTVEDSVLGAVLPNVFTLYQTSDSMAKRRGLVEVLAQLIRADIAVYGEWRLVDSKVVHSGSRTADNALLKYRDQALEVMSNGLATAPAKEVSFRLAALDGLLQLAKARLVLDDDDVAKIVAIFHDIVISEESYGKDEVKTAAVTGLVDIAHQKPQLVIDKAFPAFMAELPDKDIEGSDSYAPVLEAFAKLATEEQIFPTVVLRLRNKFNAAIQQGASDGYIVALLSAKLFAFSKGAVKLEGTTDSCPYYDEIILPLLSEVSGSKSSAFDNEFALDIVGRLCNTILRKQTVEFQKEKIAPDTYTLFSGESSDSSPPFNMDTSLERRRKMIVSTHILAALRREAAPIADSRRLLAALMDFAVLEDIPQRVRLTINSQISLVANKFIPSAEIKDIMNSIFFEPQQLLSAEKLNDKNIRVIFAIIKGLALRNAPILNTVLPSLLELLKDPKHGLAVARGFSLILAPHDLLTKDNYCMVSGLHKQKVFNLLVPEIASSFKTADPSTKTNYLIGLSGILRWIPYTIIEPELSQLTPLLLQCLDLQQSQAPQGQQQQFDDVKKATVDTLIAVLTHEPKALEEHAASLITRLLNTASAASAKNKAAAVPPTNSPALRAAALKCLALIPERLRGEIVLPFKRQVVKKLTAALDDSKRAVRLEAVKCRAAWLGMDEVDDDDE</sequence>
<dbReference type="AlphaFoldDB" id="A0A1J9RE94"/>
<dbReference type="Pfam" id="PF14500">
    <property type="entry name" value="MMS19_N"/>
    <property type="match status" value="1"/>
</dbReference>
<dbReference type="Pfam" id="PF12460">
    <property type="entry name" value="MMS19_C"/>
    <property type="match status" value="1"/>
</dbReference>
<evidence type="ECO:0000256" key="2">
    <source>
        <dbReference type="ARBA" id="ARBA00009340"/>
    </source>
</evidence>
<proteinExistence type="inferred from homology"/>
<dbReference type="PANTHER" id="PTHR12891:SF0">
    <property type="entry name" value="MMS19 NUCLEOTIDE EXCISION REPAIR PROTEIN HOMOLOG"/>
    <property type="match status" value="1"/>
</dbReference>
<feature type="domain" description="MMS19 N-terminal" evidence="7">
    <location>
        <begin position="40"/>
        <end position="306"/>
    </location>
</feature>
<dbReference type="GO" id="GO:0005634">
    <property type="term" value="C:nucleus"/>
    <property type="evidence" value="ECO:0007669"/>
    <property type="project" value="UniProtKB-SubCell"/>
</dbReference>
<dbReference type="STRING" id="236234.A0A1J9RE94"/>
<dbReference type="InterPro" id="IPR016024">
    <property type="entry name" value="ARM-type_fold"/>
</dbReference>
<dbReference type="RefSeq" id="XP_020127135.1">
    <property type="nucleotide sequence ID" value="XM_020277272.1"/>
</dbReference>
<evidence type="ECO:0000313" key="8">
    <source>
        <dbReference type="EMBL" id="OJD30875.1"/>
    </source>
</evidence>
<dbReference type="GO" id="GO:0016226">
    <property type="term" value="P:iron-sulfur cluster assembly"/>
    <property type="evidence" value="ECO:0007669"/>
    <property type="project" value="UniProtKB-UniRule"/>
</dbReference>
<dbReference type="InterPro" id="IPR011989">
    <property type="entry name" value="ARM-like"/>
</dbReference>
<organism evidence="8 9">
    <name type="scientific">Diplodia corticola</name>
    <dbReference type="NCBI Taxonomy" id="236234"/>
    <lineage>
        <taxon>Eukaryota</taxon>
        <taxon>Fungi</taxon>
        <taxon>Dikarya</taxon>
        <taxon>Ascomycota</taxon>
        <taxon>Pezizomycotina</taxon>
        <taxon>Dothideomycetes</taxon>
        <taxon>Dothideomycetes incertae sedis</taxon>
        <taxon>Botryosphaeriales</taxon>
        <taxon>Botryosphaeriaceae</taxon>
        <taxon>Diplodia</taxon>
    </lineage>
</organism>
<protein>
    <recommendedName>
        <fullName evidence="5">MMS19 nucleotide excision repair protein</fullName>
    </recommendedName>
</protein>
<comment type="subcellular location">
    <subcellularLocation>
        <location evidence="1 5">Nucleus</location>
    </subcellularLocation>
</comment>
<evidence type="ECO:0000259" key="7">
    <source>
        <dbReference type="Pfam" id="PF14500"/>
    </source>
</evidence>
<name>A0A1J9RE94_9PEZI</name>
<dbReference type="EMBL" id="MNUE01000054">
    <property type="protein sequence ID" value="OJD30875.1"/>
    <property type="molecule type" value="Genomic_DNA"/>
</dbReference>
<keyword evidence="5" id="KW-0234">DNA repair</keyword>
<keyword evidence="5" id="KW-0227">DNA damage</keyword>
<dbReference type="InterPro" id="IPR039920">
    <property type="entry name" value="MMS19"/>
</dbReference>
<evidence type="ECO:0000256" key="4">
    <source>
        <dbReference type="ARBA" id="ARBA00023242"/>
    </source>
</evidence>
<keyword evidence="9" id="KW-1185">Reference proteome</keyword>
<evidence type="ECO:0000256" key="5">
    <source>
        <dbReference type="RuleBase" id="RU367072"/>
    </source>
</evidence>
<dbReference type="PANTHER" id="PTHR12891">
    <property type="entry name" value="DNA REPAIR/TRANSCRIPTION PROTEIN MET18/MMS19"/>
    <property type="match status" value="1"/>
</dbReference>
<dbReference type="GO" id="GO:0051604">
    <property type="term" value="P:protein maturation"/>
    <property type="evidence" value="ECO:0007669"/>
    <property type="project" value="UniProtKB-UniRule"/>
</dbReference>
<dbReference type="GeneID" id="31017533"/>
<dbReference type="GO" id="GO:0006281">
    <property type="term" value="P:DNA repair"/>
    <property type="evidence" value="ECO:0007669"/>
    <property type="project" value="UniProtKB-UniRule"/>
</dbReference>
<evidence type="ECO:0000313" key="9">
    <source>
        <dbReference type="Proteomes" id="UP000183809"/>
    </source>
</evidence>
<evidence type="ECO:0000259" key="6">
    <source>
        <dbReference type="Pfam" id="PF12460"/>
    </source>
</evidence>
<comment type="caution">
    <text evidence="8">The sequence shown here is derived from an EMBL/GenBank/DDBJ whole genome shotgun (WGS) entry which is preliminary data.</text>
</comment>
<evidence type="ECO:0000256" key="1">
    <source>
        <dbReference type="ARBA" id="ARBA00004123"/>
    </source>
</evidence>
<accession>A0A1J9RE94</accession>
<reference evidence="8 9" key="1">
    <citation type="submission" date="2016-10" db="EMBL/GenBank/DDBJ databases">
        <title>Proteomics and genomics reveal pathogen-plant mechanisms compatible with a hemibiotrophic lifestyle of Diplodia corticola.</title>
        <authorList>
            <person name="Fernandes I."/>
            <person name="De Jonge R."/>
            <person name="Van De Peer Y."/>
            <person name="Devreese B."/>
            <person name="Alves A."/>
            <person name="Esteves A.C."/>
        </authorList>
    </citation>
    <scope>NUCLEOTIDE SEQUENCE [LARGE SCALE GENOMIC DNA]</scope>
    <source>
        <strain evidence="8 9">CBS 112549</strain>
    </source>
</reference>
<dbReference type="OrthoDB" id="342900at2759"/>
<keyword evidence="3" id="KW-0677">Repeat</keyword>
<comment type="function">
    <text evidence="5">Key component of the cytosolic iron-sulfur protein assembly (CIA) complex, a multiprotein complex that mediates the incorporation of iron-sulfur cluster into apoproteins specifically involved in DNA metabolism and genomic integrity. In the CIA complex, MMS19 acts as an adapter between early-acting CIA components and a subset of cellular target iron-sulfur proteins.</text>
</comment>
<dbReference type="Gene3D" id="1.25.10.10">
    <property type="entry name" value="Leucine-rich Repeat Variant"/>
    <property type="match status" value="2"/>
</dbReference>